<keyword evidence="4" id="KW-1185">Reference proteome</keyword>
<evidence type="ECO:0000259" key="2">
    <source>
        <dbReference type="Pfam" id="PF13439"/>
    </source>
</evidence>
<dbReference type="Proteomes" id="UP001317532">
    <property type="component" value="Chromosome"/>
</dbReference>
<name>A0AAN1XYM9_UNVUL</name>
<dbReference type="AlphaFoldDB" id="A0AAN1XYM9"/>
<proteinExistence type="predicted"/>
<dbReference type="PANTHER" id="PTHR45947">
    <property type="entry name" value="SULFOQUINOVOSYL TRANSFERASE SQD2"/>
    <property type="match status" value="1"/>
</dbReference>
<dbReference type="RefSeq" id="WP_317994701.1">
    <property type="nucleotide sequence ID" value="NZ_AP025523.1"/>
</dbReference>
<dbReference type="SUPFAM" id="SSF53756">
    <property type="entry name" value="UDP-Glycosyltransferase/glycogen phosphorylase"/>
    <property type="match status" value="1"/>
</dbReference>
<evidence type="ECO:0000313" key="4">
    <source>
        <dbReference type="Proteomes" id="UP001317532"/>
    </source>
</evidence>
<reference evidence="3 4" key="1">
    <citation type="journal article" date="2022" name="ISME Commun">
        <title>Vulcanimicrobium alpinus gen. nov. sp. nov., the first cultivated representative of the candidate phylum 'Eremiobacterota', is a metabolically versatile aerobic anoxygenic phototroph.</title>
        <authorList>
            <person name="Yabe S."/>
            <person name="Muto K."/>
            <person name="Abe K."/>
            <person name="Yokota A."/>
            <person name="Staudigel H."/>
            <person name="Tebo B.M."/>
        </authorList>
    </citation>
    <scope>NUCLEOTIDE SEQUENCE [LARGE SCALE GENOMIC DNA]</scope>
    <source>
        <strain evidence="3 4">WC8-2</strain>
    </source>
</reference>
<dbReference type="PANTHER" id="PTHR45947:SF3">
    <property type="entry name" value="SULFOQUINOVOSYL TRANSFERASE SQD2"/>
    <property type="match status" value="1"/>
</dbReference>
<dbReference type="Pfam" id="PF00534">
    <property type="entry name" value="Glycos_transf_1"/>
    <property type="match status" value="1"/>
</dbReference>
<organism evidence="3 4">
    <name type="scientific">Vulcanimicrobium alpinum</name>
    <dbReference type="NCBI Taxonomy" id="3016050"/>
    <lineage>
        <taxon>Bacteria</taxon>
        <taxon>Bacillati</taxon>
        <taxon>Vulcanimicrobiota</taxon>
        <taxon>Vulcanimicrobiia</taxon>
        <taxon>Vulcanimicrobiales</taxon>
        <taxon>Vulcanimicrobiaceae</taxon>
        <taxon>Vulcanimicrobium</taxon>
    </lineage>
</organism>
<dbReference type="InterPro" id="IPR001296">
    <property type="entry name" value="Glyco_trans_1"/>
</dbReference>
<accession>A0AAN1XYM9</accession>
<dbReference type="KEGG" id="vab:WPS_23620"/>
<feature type="domain" description="Glycosyl transferase family 1" evidence="1">
    <location>
        <begin position="190"/>
        <end position="317"/>
    </location>
</feature>
<feature type="domain" description="Glycosyltransferase subfamily 4-like N-terminal" evidence="2">
    <location>
        <begin position="14"/>
        <end position="180"/>
    </location>
</feature>
<gene>
    <name evidence="3" type="ORF">WPS_23620</name>
</gene>
<dbReference type="Pfam" id="PF13439">
    <property type="entry name" value="Glyco_transf_4"/>
    <property type="match status" value="1"/>
</dbReference>
<sequence>MRIGFFTECYKPIVNGIVSSIDALREGLRAHGVDVTTIAPHFPDFVDDARDVVRIPSLPLPTRTAYRLCVPYLNAGDRRRVRGIDVVHAHSPFVTGWMAAAYARRHRIPLVFTYHTRLDAYAHYAPFDRVATERAMVTLTRRYANAADAVIVPTRAMEMRLRELGVRAAIAVVPSAIDVAAFAAGVRRSDVRARLGADDARPLALVVARLGAEKNVELALDALVRLPEARLAVVGEGPQRAELEARAAALGLSARVRFTGALPRASLADVYASADAFVFPSTTDTQGLVLAEALAAGLPIVAAESAASRDVLAGAGRIVAADPAAVAAALSAAFDAGRDQSAVHLAYSRFTVGMQAGRILELYRGVLAARAA</sequence>
<dbReference type="InterPro" id="IPR050194">
    <property type="entry name" value="Glycosyltransferase_grp1"/>
</dbReference>
<protein>
    <submittedName>
        <fullName evidence="3">1,2-diacylglycerol 3-glucosyltransferase</fullName>
    </submittedName>
</protein>
<evidence type="ECO:0000313" key="3">
    <source>
        <dbReference type="EMBL" id="BDE07086.1"/>
    </source>
</evidence>
<dbReference type="GO" id="GO:0016757">
    <property type="term" value="F:glycosyltransferase activity"/>
    <property type="evidence" value="ECO:0007669"/>
    <property type="project" value="InterPro"/>
</dbReference>
<dbReference type="Gene3D" id="3.40.50.2000">
    <property type="entry name" value="Glycogen Phosphorylase B"/>
    <property type="match status" value="2"/>
</dbReference>
<evidence type="ECO:0000259" key="1">
    <source>
        <dbReference type="Pfam" id="PF00534"/>
    </source>
</evidence>
<dbReference type="EMBL" id="AP025523">
    <property type="protein sequence ID" value="BDE07086.1"/>
    <property type="molecule type" value="Genomic_DNA"/>
</dbReference>
<dbReference type="InterPro" id="IPR028098">
    <property type="entry name" value="Glyco_trans_4-like_N"/>
</dbReference>